<reference evidence="1 3" key="1">
    <citation type="journal article" date="2013" name="PLoS ONE">
        <title>Predicting the Proteins of Angomonas deanei, Strigomonas culicis and Their Respective Endosymbionts Reveals New Aspects of the Trypanosomatidae Family.</title>
        <authorList>
            <person name="Motta M.C."/>
            <person name="Martins A.C."/>
            <person name="de Souza S.S."/>
            <person name="Catta-Preta C.M."/>
            <person name="Silva R."/>
            <person name="Klein C.C."/>
            <person name="de Almeida L.G."/>
            <person name="de Lima Cunha O."/>
            <person name="Ciapina L.P."/>
            <person name="Brocchi M."/>
            <person name="Colabardini A.C."/>
            <person name="de Araujo Lima B."/>
            <person name="Machado C.R."/>
            <person name="de Almeida Soares C.M."/>
            <person name="Probst C.M."/>
            <person name="de Menezes C.B."/>
            <person name="Thompson C.E."/>
            <person name="Bartholomeu D.C."/>
            <person name="Gradia D.F."/>
            <person name="Pavoni D.P."/>
            <person name="Grisard E.C."/>
            <person name="Fantinatti-Garboggini F."/>
            <person name="Marchini F.K."/>
            <person name="Rodrigues-Luiz G.F."/>
            <person name="Wagner G."/>
            <person name="Goldman G.H."/>
            <person name="Fietto J.L."/>
            <person name="Elias M.C."/>
            <person name="Goldman M.H."/>
            <person name="Sagot M.F."/>
            <person name="Pereira M."/>
            <person name="Stoco P.H."/>
            <person name="de Mendonca-Neto R.P."/>
            <person name="Teixeira S.M."/>
            <person name="Maciel T.E."/>
            <person name="de Oliveira Mendes T.A."/>
            <person name="Urmenyi T.P."/>
            <person name="de Souza W."/>
            <person name="Schenkman S."/>
            <person name="de Vasconcelos A.T."/>
        </authorList>
    </citation>
    <scope>NUCLEOTIDE SEQUENCE [LARGE SCALE GENOMIC DNA]</scope>
</reference>
<accession>S9UL48</accession>
<evidence type="ECO:0000313" key="1">
    <source>
        <dbReference type="EMBL" id="EPY29643.1"/>
    </source>
</evidence>
<comment type="caution">
    <text evidence="1">The sequence shown here is derived from an EMBL/GenBank/DDBJ whole genome shotgun (WGS) entry which is preliminary data.</text>
</comment>
<name>S9UL48_9TRYP</name>
<dbReference type="AlphaFoldDB" id="S9UL48"/>
<protein>
    <recommendedName>
        <fullName evidence="4">Archaic translocase of outer membrane 11 kDa subunit</fullName>
    </recommendedName>
</protein>
<keyword evidence="3" id="KW-1185">Reference proteome</keyword>
<dbReference type="OrthoDB" id="248858at2759"/>
<sequence>MFGRPQAPKKDWDELYFYEKVRHLIDHVSDFMVSKVNWWLPSVGVGMVVSLFVIGGPEAPVAAFSMASATLSPVVLTPPFATPEGAPSGPAPEEEEEF</sequence>
<evidence type="ECO:0000313" key="2">
    <source>
        <dbReference type="EMBL" id="EPY31592.1"/>
    </source>
</evidence>
<evidence type="ECO:0000313" key="3">
    <source>
        <dbReference type="Proteomes" id="UP000015354"/>
    </source>
</evidence>
<reference evidence="1" key="2">
    <citation type="submission" date="2013-03" db="EMBL/GenBank/DDBJ databases">
        <authorList>
            <person name="Motta M.C.M."/>
            <person name="Martins A.C.A."/>
            <person name="Preta C.M.C.C."/>
            <person name="Silva R."/>
            <person name="de Souza S.S."/>
            <person name="Klein C.C."/>
            <person name="de Almeida L.G.P."/>
            <person name="Cunha O.L."/>
            <person name="Colabardini A.C."/>
            <person name="Lima B.A."/>
            <person name="Machado C.R."/>
            <person name="Soares C.M.A."/>
            <person name="de Menezes C.B.A."/>
            <person name="Bartolomeu D.C."/>
            <person name="Grisard E.C."/>
            <person name="Fantinatti-Garboggini F."/>
            <person name="Rodrigues-Luiz G.F."/>
            <person name="Wagner G."/>
            <person name="Goldman G.H."/>
            <person name="Fietto J.L.R."/>
            <person name="Ciapina L.P."/>
            <person name="Brocchi M."/>
            <person name="Elias M.C."/>
            <person name="Goldman M.H.S."/>
            <person name="Sagot M.-F."/>
            <person name="Pereira M."/>
            <person name="Stoco P.H."/>
            <person name="Teixeira S.M.R."/>
            <person name="de Mendonca-Neto R.P."/>
            <person name="Maciel T.E.F."/>
            <person name="Mendes T.A.O."/>
            <person name="Urmenyi T.P."/>
            <person name="Teixeira M.M.G."/>
            <person name="de Camargo E.F.P."/>
            <person name="de Sousa W."/>
            <person name="Schenkman S."/>
            <person name="de Vasconcelos A.T.R."/>
        </authorList>
    </citation>
    <scope>NUCLEOTIDE SEQUENCE</scope>
</reference>
<organism evidence="1 3">
    <name type="scientific">Strigomonas culicis</name>
    <dbReference type="NCBI Taxonomy" id="28005"/>
    <lineage>
        <taxon>Eukaryota</taxon>
        <taxon>Discoba</taxon>
        <taxon>Euglenozoa</taxon>
        <taxon>Kinetoplastea</taxon>
        <taxon>Metakinetoplastina</taxon>
        <taxon>Trypanosomatida</taxon>
        <taxon>Trypanosomatidae</taxon>
        <taxon>Strigomonadinae</taxon>
        <taxon>Strigomonas</taxon>
    </lineage>
</organism>
<proteinExistence type="predicted"/>
<gene>
    <name evidence="2" type="ORF">STCU_03378</name>
    <name evidence="1" type="ORF">STCU_04378</name>
</gene>
<dbReference type="EMBL" id="ATMH01003378">
    <property type="protein sequence ID" value="EPY31592.1"/>
    <property type="molecule type" value="Genomic_DNA"/>
</dbReference>
<evidence type="ECO:0008006" key="4">
    <source>
        <dbReference type="Google" id="ProtNLM"/>
    </source>
</evidence>
<dbReference type="Proteomes" id="UP000015354">
    <property type="component" value="Unassembled WGS sequence"/>
</dbReference>
<dbReference type="EMBL" id="ATMH01004378">
    <property type="protein sequence ID" value="EPY29643.1"/>
    <property type="molecule type" value="Genomic_DNA"/>
</dbReference>